<dbReference type="Pfam" id="PF03466">
    <property type="entry name" value="LysR_substrate"/>
    <property type="match status" value="1"/>
</dbReference>
<gene>
    <name evidence="6" type="ORF">Q4T40_09920</name>
</gene>
<dbReference type="Proteomes" id="UP001254848">
    <property type="component" value="Unassembled WGS sequence"/>
</dbReference>
<dbReference type="EMBL" id="JAUOZS010000001">
    <property type="protein sequence ID" value="MDT8901558.1"/>
    <property type="molecule type" value="Genomic_DNA"/>
</dbReference>
<dbReference type="InterPro" id="IPR005119">
    <property type="entry name" value="LysR_subst-bd"/>
</dbReference>
<dbReference type="CDD" id="cd08414">
    <property type="entry name" value="PBP2_LTTR_aromatics_like"/>
    <property type="match status" value="1"/>
</dbReference>
<feature type="domain" description="HTH lysR-type" evidence="5">
    <location>
        <begin position="1"/>
        <end position="58"/>
    </location>
</feature>
<dbReference type="InterPro" id="IPR036388">
    <property type="entry name" value="WH-like_DNA-bd_sf"/>
</dbReference>
<dbReference type="Gene3D" id="3.40.190.10">
    <property type="entry name" value="Periplasmic binding protein-like II"/>
    <property type="match status" value="2"/>
</dbReference>
<comment type="caution">
    <text evidence="6">The sequence shown here is derived from an EMBL/GenBank/DDBJ whole genome shotgun (WGS) entry which is preliminary data.</text>
</comment>
<evidence type="ECO:0000256" key="4">
    <source>
        <dbReference type="ARBA" id="ARBA00023163"/>
    </source>
</evidence>
<dbReference type="SUPFAM" id="SSF46785">
    <property type="entry name" value="Winged helix' DNA-binding domain"/>
    <property type="match status" value="1"/>
</dbReference>
<keyword evidence="2" id="KW-0805">Transcription regulation</keyword>
<reference evidence="6 7" key="1">
    <citation type="submission" date="2023-07" db="EMBL/GenBank/DDBJ databases">
        <title>The novel representative of Negativicutes class, Anaeroselena agilis gen. nov. sp. nov.</title>
        <authorList>
            <person name="Prokofeva M.I."/>
            <person name="Elcheninov A.G."/>
            <person name="Klyukina A."/>
            <person name="Kublanov I.V."/>
            <person name="Frolov E.N."/>
            <person name="Podosokorskaya O.A."/>
        </authorList>
    </citation>
    <scope>NUCLEOTIDE SEQUENCE [LARGE SCALE GENOMIC DNA]</scope>
    <source>
        <strain evidence="6 7">4137-cl</strain>
    </source>
</reference>
<dbReference type="PRINTS" id="PR00039">
    <property type="entry name" value="HTHLYSR"/>
</dbReference>
<dbReference type="InterPro" id="IPR036390">
    <property type="entry name" value="WH_DNA-bd_sf"/>
</dbReference>
<keyword evidence="3" id="KW-0238">DNA-binding</keyword>
<evidence type="ECO:0000256" key="3">
    <source>
        <dbReference type="ARBA" id="ARBA00023125"/>
    </source>
</evidence>
<evidence type="ECO:0000256" key="1">
    <source>
        <dbReference type="ARBA" id="ARBA00009437"/>
    </source>
</evidence>
<evidence type="ECO:0000259" key="5">
    <source>
        <dbReference type="PROSITE" id="PS50931"/>
    </source>
</evidence>
<evidence type="ECO:0000313" key="6">
    <source>
        <dbReference type="EMBL" id="MDT8901558.1"/>
    </source>
</evidence>
<dbReference type="Pfam" id="PF00126">
    <property type="entry name" value="HTH_1"/>
    <property type="match status" value="1"/>
</dbReference>
<dbReference type="PANTHER" id="PTHR30346:SF17">
    <property type="entry name" value="LYSR FAMILY TRANSCRIPTIONAL REGULATOR"/>
    <property type="match status" value="1"/>
</dbReference>
<keyword evidence="7" id="KW-1185">Reference proteome</keyword>
<dbReference type="Gene3D" id="1.10.10.10">
    <property type="entry name" value="Winged helix-like DNA-binding domain superfamily/Winged helix DNA-binding domain"/>
    <property type="match status" value="1"/>
</dbReference>
<proteinExistence type="inferred from homology"/>
<protein>
    <submittedName>
        <fullName evidence="6">LysR family transcriptional regulator</fullName>
    </submittedName>
</protein>
<dbReference type="PANTHER" id="PTHR30346">
    <property type="entry name" value="TRANSCRIPTIONAL DUAL REGULATOR HCAR-RELATED"/>
    <property type="match status" value="1"/>
</dbReference>
<accession>A0ABU3NXL6</accession>
<dbReference type="PROSITE" id="PS50931">
    <property type="entry name" value="HTH_LYSR"/>
    <property type="match status" value="1"/>
</dbReference>
<dbReference type="SUPFAM" id="SSF53850">
    <property type="entry name" value="Periplasmic binding protein-like II"/>
    <property type="match status" value="1"/>
</dbReference>
<name>A0ABU3NXL6_9FIRM</name>
<sequence length="296" mass="32882">MDLKKLRYFLVLAEELHFARAAERLFIAQPPLSRQIRRLEEELGAELFARTKRTVKLTPAGEFLRRETALLFEQIAALEERVKLVGQGTLGQVRIGYVGAVMHSLLPSLLTELGREYPQISTMLEEMPNQAQVEALRAGRIDLGLVRSPVADERLVSFPVLSETFSLVISADHPLAAKSELALRDLADEPFICFSRECAPAMVDTIFAICRAAGFAPRKAHETSQINTILRLVESKLGYSVVPSGVREGYRLNLRYVELDGIPERAEVALLYNPALASAATGNIVELFGRLAKRGR</sequence>
<evidence type="ECO:0000256" key="2">
    <source>
        <dbReference type="ARBA" id="ARBA00023015"/>
    </source>
</evidence>
<keyword evidence="4" id="KW-0804">Transcription</keyword>
<evidence type="ECO:0000313" key="7">
    <source>
        <dbReference type="Proteomes" id="UP001254848"/>
    </source>
</evidence>
<dbReference type="RefSeq" id="WP_413780066.1">
    <property type="nucleotide sequence ID" value="NZ_JAUOZS010000001.1"/>
</dbReference>
<organism evidence="6 7">
    <name type="scientific">Anaeroselena agilis</name>
    <dbReference type="NCBI Taxonomy" id="3063788"/>
    <lineage>
        <taxon>Bacteria</taxon>
        <taxon>Bacillati</taxon>
        <taxon>Bacillota</taxon>
        <taxon>Negativicutes</taxon>
        <taxon>Acetonemataceae</taxon>
        <taxon>Anaeroselena</taxon>
    </lineage>
</organism>
<comment type="similarity">
    <text evidence="1">Belongs to the LysR transcriptional regulatory family.</text>
</comment>
<dbReference type="InterPro" id="IPR000847">
    <property type="entry name" value="LysR_HTH_N"/>
</dbReference>